<feature type="coiled-coil region" evidence="1">
    <location>
        <begin position="10"/>
        <end position="37"/>
    </location>
</feature>
<sequence length="91" mass="10741">MFKDLFYIGLGGFLEAKERIEKELKALEEKGKISKEDSKDFLKNLYNKGEEEHSKHCDAKKKFIKELIEEFNIATKDDIKALEEKIEKKFL</sequence>
<evidence type="ECO:0000313" key="3">
    <source>
        <dbReference type="Proteomes" id="UP000240535"/>
    </source>
</evidence>
<protein>
    <recommendedName>
        <fullName evidence="4">Polyhydroxyalkanoate synthesis regulator</fullName>
    </recommendedName>
</protein>
<reference evidence="3" key="1">
    <citation type="submission" date="2017-10" db="EMBL/GenBank/DDBJ databases">
        <title>Campylobacter species from seals.</title>
        <authorList>
            <person name="Gilbert M.J."/>
            <person name="Zomer A.L."/>
            <person name="Timmerman A.J."/>
            <person name="Duim B."/>
            <person name="Wagenaar J.A."/>
        </authorList>
    </citation>
    <scope>NUCLEOTIDE SEQUENCE [LARGE SCALE GENOMIC DNA]</scope>
    <source>
        <strain evidence="3">17S00004-5</strain>
    </source>
</reference>
<organism evidence="2 3">
    <name type="scientific">Campylobacter blaseri</name>
    <dbReference type="NCBI Taxonomy" id="2042961"/>
    <lineage>
        <taxon>Bacteria</taxon>
        <taxon>Pseudomonadati</taxon>
        <taxon>Campylobacterota</taxon>
        <taxon>Epsilonproteobacteria</taxon>
        <taxon>Campylobacterales</taxon>
        <taxon>Campylobacteraceae</taxon>
        <taxon>Campylobacter</taxon>
    </lineage>
</organism>
<evidence type="ECO:0008006" key="4">
    <source>
        <dbReference type="Google" id="ProtNLM"/>
    </source>
</evidence>
<gene>
    <name evidence="2" type="ORF">CQ405_03250</name>
</gene>
<comment type="caution">
    <text evidence="2">The sequence shown here is derived from an EMBL/GenBank/DDBJ whole genome shotgun (WGS) entry which is preliminary data.</text>
</comment>
<keyword evidence="1" id="KW-0175">Coiled coil</keyword>
<keyword evidence="3" id="KW-1185">Reference proteome</keyword>
<dbReference type="RefSeq" id="WP_106870564.1">
    <property type="nucleotide sequence ID" value="NZ_CP053841.1"/>
</dbReference>
<evidence type="ECO:0000256" key="1">
    <source>
        <dbReference type="SAM" id="Coils"/>
    </source>
</evidence>
<dbReference type="AlphaFoldDB" id="A0A2P8R2M9"/>
<dbReference type="Proteomes" id="UP000240535">
    <property type="component" value="Unassembled WGS sequence"/>
</dbReference>
<proteinExistence type="predicted"/>
<name>A0A2P8R2M9_9BACT</name>
<evidence type="ECO:0000313" key="2">
    <source>
        <dbReference type="EMBL" id="PSM52755.1"/>
    </source>
</evidence>
<dbReference type="EMBL" id="PDHH01000002">
    <property type="protein sequence ID" value="PSM52755.1"/>
    <property type="molecule type" value="Genomic_DNA"/>
</dbReference>
<accession>A0A2P8R2M9</accession>